<proteinExistence type="inferred from homology"/>
<comment type="similarity">
    <text evidence="1">Belongs to the UPF0065 (bug) family.</text>
</comment>
<dbReference type="Proteomes" id="UP001385892">
    <property type="component" value="Unassembled WGS sequence"/>
</dbReference>
<keyword evidence="4" id="KW-1185">Reference proteome</keyword>
<name>A0ABU8WTR2_9BURK</name>
<evidence type="ECO:0000313" key="3">
    <source>
        <dbReference type="EMBL" id="MEJ8850794.1"/>
    </source>
</evidence>
<reference evidence="3 4" key="1">
    <citation type="submission" date="2024-03" db="EMBL/GenBank/DDBJ databases">
        <title>Novel species of the genus Variovorax.</title>
        <authorList>
            <person name="Liu Q."/>
            <person name="Xin Y.-H."/>
        </authorList>
    </citation>
    <scope>NUCLEOTIDE SEQUENCE [LARGE SCALE GENOMIC DNA]</scope>
    <source>
        <strain evidence="3 4">KACC 18900</strain>
    </source>
</reference>
<dbReference type="Gene3D" id="3.40.190.10">
    <property type="entry name" value="Periplasmic binding protein-like II"/>
    <property type="match status" value="1"/>
</dbReference>
<feature type="chain" id="PRO_5046355893" evidence="2">
    <location>
        <begin position="27"/>
        <end position="325"/>
    </location>
</feature>
<dbReference type="RefSeq" id="WP_340346245.1">
    <property type="nucleotide sequence ID" value="NZ_JBBKZT010000017.1"/>
</dbReference>
<protein>
    <submittedName>
        <fullName evidence="3">Tripartite tricarboxylate transporter substrate binding protein</fullName>
    </submittedName>
</protein>
<dbReference type="PANTHER" id="PTHR42928">
    <property type="entry name" value="TRICARBOXYLATE-BINDING PROTEIN"/>
    <property type="match status" value="1"/>
</dbReference>
<feature type="signal peptide" evidence="2">
    <location>
        <begin position="1"/>
        <end position="26"/>
    </location>
</feature>
<evidence type="ECO:0000313" key="4">
    <source>
        <dbReference type="Proteomes" id="UP001385892"/>
    </source>
</evidence>
<dbReference type="InterPro" id="IPR005064">
    <property type="entry name" value="BUG"/>
</dbReference>
<accession>A0ABU8WTR2</accession>
<evidence type="ECO:0000256" key="1">
    <source>
        <dbReference type="ARBA" id="ARBA00006987"/>
    </source>
</evidence>
<gene>
    <name evidence="3" type="ORF">WKW82_29425</name>
</gene>
<organism evidence="3 4">
    <name type="scientific">Variovorax rhizosphaerae</name>
    <dbReference type="NCBI Taxonomy" id="1836200"/>
    <lineage>
        <taxon>Bacteria</taxon>
        <taxon>Pseudomonadati</taxon>
        <taxon>Pseudomonadota</taxon>
        <taxon>Betaproteobacteria</taxon>
        <taxon>Burkholderiales</taxon>
        <taxon>Comamonadaceae</taxon>
        <taxon>Variovorax</taxon>
    </lineage>
</organism>
<dbReference type="CDD" id="cd13578">
    <property type="entry name" value="PBP2_Bug27"/>
    <property type="match status" value="1"/>
</dbReference>
<dbReference type="EMBL" id="JBBKZT010000017">
    <property type="protein sequence ID" value="MEJ8850794.1"/>
    <property type="molecule type" value="Genomic_DNA"/>
</dbReference>
<dbReference type="Pfam" id="PF03401">
    <property type="entry name" value="TctC"/>
    <property type="match status" value="1"/>
</dbReference>
<comment type="caution">
    <text evidence="3">The sequence shown here is derived from an EMBL/GenBank/DDBJ whole genome shotgun (WGS) entry which is preliminary data.</text>
</comment>
<dbReference type="PIRSF" id="PIRSF017082">
    <property type="entry name" value="YflP"/>
    <property type="match status" value="1"/>
</dbReference>
<evidence type="ECO:0000256" key="2">
    <source>
        <dbReference type="SAM" id="SignalP"/>
    </source>
</evidence>
<dbReference type="PANTHER" id="PTHR42928:SF5">
    <property type="entry name" value="BLR1237 PROTEIN"/>
    <property type="match status" value="1"/>
</dbReference>
<dbReference type="Gene3D" id="3.40.190.150">
    <property type="entry name" value="Bordetella uptake gene, domain 1"/>
    <property type="match status" value="1"/>
</dbReference>
<keyword evidence="2" id="KW-0732">Signal</keyword>
<dbReference type="InterPro" id="IPR042100">
    <property type="entry name" value="Bug_dom1"/>
</dbReference>
<dbReference type="SUPFAM" id="SSF53850">
    <property type="entry name" value="Periplasmic binding protein-like II"/>
    <property type="match status" value="1"/>
</dbReference>
<sequence length="325" mass="33527">MKSKFIIARLALLLTASVLFGLPAAAQTFPSKPIRIIASTPPGGTIDLVARVLALHLPAALGQPVIVENKPGAAGNIAADYVARATPDGHTLLVTASSHATNINLYPKLSYDPVKDFAPVSQLTSNVFALAVPAASPANTLGEFLALAKAKKSNLSYGSAGAGQGNHLGMELLKTMAGFDAVHVPYNGTGPVTLALMAGQIDVALQSPPGVIPQSKSGRLKILATTGKTRSPFLPDVPTVAEAGVPGYELLGWIGLLAPAGTPKTTVDTLKREAAKVLSRPDVVSQLHAVSLDVVASTPQEFGAFLNTEIATWAQVIKKSGARAE</sequence>